<dbReference type="AlphaFoldDB" id="A0AB34FV17"/>
<dbReference type="InterPro" id="IPR036291">
    <property type="entry name" value="NAD(P)-bd_dom_sf"/>
</dbReference>
<sequence length="268" mass="28967">MHLILTGATGLVGSSVLDAMIKATDVTKISILSRKPVQMAEDRRDPRVRVILHRDFETYDAAVLDQLRDADGCVWALGISQTKVGADEYVKITKDYTLAAARSFASLRSSDAAAGGDGGPKQQQQQSPKPFRFIYVSGEGATQSPGRFSAIFARVKGETEQALADLTRELPSLQADSVRPAFVDAARHDAIRPYIPDPGMLYRAAMVPLGPLIRSGFKGMHSPTEQLGAFLTQLAAGRLDDKLEGQGAFKLGPSWVVENVGLRRIMGL</sequence>
<organism evidence="1 2">
    <name type="scientific">Purpureocillium lavendulum</name>
    <dbReference type="NCBI Taxonomy" id="1247861"/>
    <lineage>
        <taxon>Eukaryota</taxon>
        <taxon>Fungi</taxon>
        <taxon>Dikarya</taxon>
        <taxon>Ascomycota</taxon>
        <taxon>Pezizomycotina</taxon>
        <taxon>Sordariomycetes</taxon>
        <taxon>Hypocreomycetidae</taxon>
        <taxon>Hypocreales</taxon>
        <taxon>Ophiocordycipitaceae</taxon>
        <taxon>Purpureocillium</taxon>
    </lineage>
</organism>
<accession>A0AB34FV17</accession>
<dbReference type="EMBL" id="JAQHRD010000003">
    <property type="protein sequence ID" value="KAJ6443202.1"/>
    <property type="molecule type" value="Genomic_DNA"/>
</dbReference>
<reference evidence="1" key="1">
    <citation type="submission" date="2023-01" db="EMBL/GenBank/DDBJ databases">
        <title>The growth and conidiation of Purpureocillium lavendulum are regulated by nitrogen source and histone H3K14 acetylation.</title>
        <authorList>
            <person name="Tang P."/>
            <person name="Han J."/>
            <person name="Zhang C."/>
            <person name="Tang P."/>
            <person name="Qi F."/>
            <person name="Zhang K."/>
            <person name="Liang L."/>
        </authorList>
    </citation>
    <scope>NUCLEOTIDE SEQUENCE</scope>
    <source>
        <strain evidence="1">YMF1.00683</strain>
    </source>
</reference>
<dbReference type="PANTHER" id="PTHR14097">
    <property type="entry name" value="OXIDOREDUCTASE HTATIP2"/>
    <property type="match status" value="1"/>
</dbReference>
<gene>
    <name evidence="1" type="ORF">O9K51_04381</name>
</gene>
<dbReference type="SUPFAM" id="SSF51735">
    <property type="entry name" value="NAD(P)-binding Rossmann-fold domains"/>
    <property type="match status" value="1"/>
</dbReference>
<dbReference type="PANTHER" id="PTHR14097:SF8">
    <property type="entry name" value="NAD(P)-BINDING DOMAIN-CONTAINING PROTEIN"/>
    <property type="match status" value="1"/>
</dbReference>
<comment type="caution">
    <text evidence="1">The sequence shown here is derived from an EMBL/GenBank/DDBJ whole genome shotgun (WGS) entry which is preliminary data.</text>
</comment>
<proteinExistence type="predicted"/>
<dbReference type="Gene3D" id="3.40.50.720">
    <property type="entry name" value="NAD(P)-binding Rossmann-like Domain"/>
    <property type="match status" value="1"/>
</dbReference>
<evidence type="ECO:0000313" key="1">
    <source>
        <dbReference type="EMBL" id="KAJ6443202.1"/>
    </source>
</evidence>
<dbReference type="Proteomes" id="UP001163105">
    <property type="component" value="Unassembled WGS sequence"/>
</dbReference>
<keyword evidence="2" id="KW-1185">Reference proteome</keyword>
<name>A0AB34FV17_9HYPO</name>
<protein>
    <submittedName>
        <fullName evidence="1">Nucleoside-diphosphate-sugar epimerase</fullName>
    </submittedName>
</protein>
<evidence type="ECO:0000313" key="2">
    <source>
        <dbReference type="Proteomes" id="UP001163105"/>
    </source>
</evidence>